<dbReference type="InterPro" id="IPR037176">
    <property type="entry name" value="Osmotin/thaumatin-like_sf"/>
</dbReference>
<keyword evidence="1" id="KW-1015">Disulfide bond</keyword>
<dbReference type="Gene3D" id="2.60.110.10">
    <property type="entry name" value="Thaumatin"/>
    <property type="match status" value="1"/>
</dbReference>
<gene>
    <name evidence="2" type="ORF">LWI29_018374</name>
</gene>
<evidence type="ECO:0000313" key="3">
    <source>
        <dbReference type="Proteomes" id="UP001168877"/>
    </source>
</evidence>
<dbReference type="SUPFAM" id="SSF49870">
    <property type="entry name" value="Osmotin, thaumatin-like protein"/>
    <property type="match status" value="1"/>
</dbReference>
<keyword evidence="3" id="KW-1185">Reference proteome</keyword>
<dbReference type="Pfam" id="PF00314">
    <property type="entry name" value="Thaumatin"/>
    <property type="match status" value="1"/>
</dbReference>
<dbReference type="AlphaFoldDB" id="A0AA39S5T6"/>
<protein>
    <submittedName>
        <fullName evidence="2">Uncharacterized protein</fullName>
    </submittedName>
</protein>
<dbReference type="PIRSF" id="PIRSF002703">
    <property type="entry name" value="Thaumatin"/>
    <property type="match status" value="1"/>
</dbReference>
<dbReference type="PANTHER" id="PTHR31013">
    <property type="entry name" value="THAUMATIN FAMILY PROTEIN-RELATED"/>
    <property type="match status" value="1"/>
</dbReference>
<dbReference type="PANTHER" id="PTHR31013:SF12">
    <property type="entry name" value="PATHOGENESIS-RELATED PROTEIN 5-LIKE"/>
    <property type="match status" value="1"/>
</dbReference>
<evidence type="ECO:0000313" key="2">
    <source>
        <dbReference type="EMBL" id="KAK0584768.1"/>
    </source>
</evidence>
<accession>A0AA39S5T6</accession>
<reference evidence="2" key="2">
    <citation type="submission" date="2023-06" db="EMBL/GenBank/DDBJ databases">
        <authorList>
            <person name="Swenson N.G."/>
            <person name="Wegrzyn J.L."/>
            <person name="Mcevoy S.L."/>
        </authorList>
    </citation>
    <scope>NUCLEOTIDE SEQUENCE</scope>
    <source>
        <strain evidence="2">NS2018</strain>
        <tissue evidence="2">Leaf</tissue>
    </source>
</reference>
<feature type="disulfide bond" evidence="1">
    <location>
        <begin position="63"/>
        <end position="73"/>
    </location>
</feature>
<dbReference type="InterPro" id="IPR001938">
    <property type="entry name" value="Thaumatin"/>
</dbReference>
<reference evidence="2" key="1">
    <citation type="journal article" date="2022" name="Plant J.">
        <title>Strategies of tolerance reflected in two North American maple genomes.</title>
        <authorList>
            <person name="McEvoy S.L."/>
            <person name="Sezen U.U."/>
            <person name="Trouern-Trend A."/>
            <person name="McMahon S.M."/>
            <person name="Schaberg P.G."/>
            <person name="Yang J."/>
            <person name="Wegrzyn J.L."/>
            <person name="Swenson N.G."/>
        </authorList>
    </citation>
    <scope>NUCLEOTIDE SEQUENCE</scope>
    <source>
        <strain evidence="2">NS2018</strain>
    </source>
</reference>
<evidence type="ECO:0000256" key="1">
    <source>
        <dbReference type="PIRSR" id="PIRSR002703-1"/>
    </source>
</evidence>
<name>A0AA39S5T6_ACESA</name>
<proteinExistence type="predicted"/>
<sequence>MVDECNLPVMVTTKQASPKCTINGCVKNLKSCCPQELWVLNKNGQVVACKSACLAFNLDSFCCRNEFGTPEKCKPSLYSKTFKEACPAYYSYAFDMPPRLHHW</sequence>
<dbReference type="SMART" id="SM00205">
    <property type="entry name" value="THN"/>
    <property type="match status" value="1"/>
</dbReference>
<comment type="caution">
    <text evidence="2">The sequence shown here is derived from an EMBL/GenBank/DDBJ whole genome shotgun (WGS) entry which is preliminary data.</text>
</comment>
<feature type="disulfide bond" evidence="1">
    <location>
        <begin position="25"/>
        <end position="86"/>
    </location>
</feature>
<feature type="disulfide bond" evidence="1">
    <location>
        <begin position="33"/>
        <end position="49"/>
    </location>
</feature>
<dbReference type="Proteomes" id="UP001168877">
    <property type="component" value="Unassembled WGS sequence"/>
</dbReference>
<dbReference type="EMBL" id="JAUESC010000383">
    <property type="protein sequence ID" value="KAK0584768.1"/>
    <property type="molecule type" value="Genomic_DNA"/>
</dbReference>
<dbReference type="PROSITE" id="PS51367">
    <property type="entry name" value="THAUMATIN_2"/>
    <property type="match status" value="1"/>
</dbReference>
<organism evidence="2 3">
    <name type="scientific">Acer saccharum</name>
    <name type="common">Sugar maple</name>
    <dbReference type="NCBI Taxonomy" id="4024"/>
    <lineage>
        <taxon>Eukaryota</taxon>
        <taxon>Viridiplantae</taxon>
        <taxon>Streptophyta</taxon>
        <taxon>Embryophyta</taxon>
        <taxon>Tracheophyta</taxon>
        <taxon>Spermatophyta</taxon>
        <taxon>Magnoliopsida</taxon>
        <taxon>eudicotyledons</taxon>
        <taxon>Gunneridae</taxon>
        <taxon>Pentapetalae</taxon>
        <taxon>rosids</taxon>
        <taxon>malvids</taxon>
        <taxon>Sapindales</taxon>
        <taxon>Sapindaceae</taxon>
        <taxon>Hippocastanoideae</taxon>
        <taxon>Acereae</taxon>
        <taxon>Acer</taxon>
    </lineage>
</organism>
<feature type="disulfide bond" evidence="1">
    <location>
        <begin position="53"/>
        <end position="62"/>
    </location>
</feature>